<evidence type="ECO:0000259" key="1">
    <source>
        <dbReference type="Pfam" id="PF06985"/>
    </source>
</evidence>
<dbReference type="PANTHER" id="PTHR10622">
    <property type="entry name" value="HET DOMAIN-CONTAINING PROTEIN"/>
    <property type="match status" value="1"/>
</dbReference>
<dbReference type="EMBL" id="LT853699">
    <property type="protein sequence ID" value="SMQ53545.1"/>
    <property type="molecule type" value="Genomic_DNA"/>
</dbReference>
<sequence>MWLLNATTKQLEFFNEQDKYGRYAIFSHVWLSKDQEVTFQDIEHGTYDHKAGWAKVVNACRRALEDKLDYCWIDTCCVDKTSSAELSEAINSMYRWYYQAKVCYAYLPDVPDVPLRESKWFTRGWTLQELIAPGHVLFYDGAWNFLGSKISMVRELAEITRIDANVLRDRENLMSVSVAARMAWAADRATSREEDRAYSLMGIFDVNMPMLYGEGRKAFTRLQEEIIKISTDHSILVWQGWEKSHLTTLMSPSPYGFRYAHNILSWDSPGIDESFQLSNKGLRISLPAVQTPEHPHLLTAILNCRYDANSLTQIAILLRKQPHGRIVPTRELTSTVCEISAAPNSTSKLSTLRNLDRKYLPSAEWMDLLIVREKPKSSSEAPGSIWTQVISIHNTIAHLEILQVHPSEAWDPQRKTMTFVMTGSPEYDRGYMVFGEKDSNGKRKFGLAFGQEINSGRMEPRIWLTKCASVAEAGVWFKGLGSTVPRKSARVEFKKGRADLSAGVERKLTAKGEVEWVINVTLIVGG</sequence>
<protein>
    <recommendedName>
        <fullName evidence="1">Heterokaryon incompatibility domain-containing protein</fullName>
    </recommendedName>
</protein>
<dbReference type="STRING" id="1276538.A0A1X7S1L9"/>
<keyword evidence="3" id="KW-1185">Reference proteome</keyword>
<accession>A0A1X7S1L9</accession>
<organism evidence="2 3">
    <name type="scientific">Zymoseptoria tritici (strain ST99CH_3D7)</name>
    <dbReference type="NCBI Taxonomy" id="1276538"/>
    <lineage>
        <taxon>Eukaryota</taxon>
        <taxon>Fungi</taxon>
        <taxon>Dikarya</taxon>
        <taxon>Ascomycota</taxon>
        <taxon>Pezizomycotina</taxon>
        <taxon>Dothideomycetes</taxon>
        <taxon>Dothideomycetidae</taxon>
        <taxon>Mycosphaerellales</taxon>
        <taxon>Mycosphaerellaceae</taxon>
        <taxon>Zymoseptoria</taxon>
    </lineage>
</organism>
<dbReference type="AlphaFoldDB" id="A0A1X7S1L9"/>
<name>A0A1X7S1L9_ZYMT9</name>
<feature type="domain" description="Heterokaryon incompatibility" evidence="1">
    <location>
        <begin position="23"/>
        <end position="107"/>
    </location>
</feature>
<dbReference type="PANTHER" id="PTHR10622:SF10">
    <property type="entry name" value="HET DOMAIN-CONTAINING PROTEIN"/>
    <property type="match status" value="1"/>
</dbReference>
<reference evidence="2 3" key="1">
    <citation type="submission" date="2016-06" db="EMBL/GenBank/DDBJ databases">
        <authorList>
            <person name="Kjaerup R.B."/>
            <person name="Dalgaard T.S."/>
            <person name="Juul-Madsen H.R."/>
        </authorList>
    </citation>
    <scope>NUCLEOTIDE SEQUENCE [LARGE SCALE GENOMIC DNA]</scope>
</reference>
<proteinExistence type="predicted"/>
<evidence type="ECO:0000313" key="3">
    <source>
        <dbReference type="Proteomes" id="UP000215127"/>
    </source>
</evidence>
<evidence type="ECO:0000313" key="2">
    <source>
        <dbReference type="EMBL" id="SMQ53545.1"/>
    </source>
</evidence>
<dbReference type="Proteomes" id="UP000215127">
    <property type="component" value="Chromosome 8"/>
</dbReference>
<dbReference type="InterPro" id="IPR010730">
    <property type="entry name" value="HET"/>
</dbReference>
<dbReference type="Pfam" id="PF06985">
    <property type="entry name" value="HET"/>
    <property type="match status" value="1"/>
</dbReference>
<gene>
    <name evidence="2" type="ORF">ZT3D7_G8699</name>
</gene>